<evidence type="ECO:0000256" key="1">
    <source>
        <dbReference type="SAM" id="SignalP"/>
    </source>
</evidence>
<name>A0ABR2I7R5_9PEZI</name>
<dbReference type="EMBL" id="JAPCWZ010000006">
    <property type="protein sequence ID" value="KAK8859051.1"/>
    <property type="molecule type" value="Genomic_DNA"/>
</dbReference>
<keyword evidence="1" id="KW-0732">Signal</keyword>
<organism evidence="2 3">
    <name type="scientific">Apiospora arundinis</name>
    <dbReference type="NCBI Taxonomy" id="335852"/>
    <lineage>
        <taxon>Eukaryota</taxon>
        <taxon>Fungi</taxon>
        <taxon>Dikarya</taxon>
        <taxon>Ascomycota</taxon>
        <taxon>Pezizomycotina</taxon>
        <taxon>Sordariomycetes</taxon>
        <taxon>Xylariomycetidae</taxon>
        <taxon>Amphisphaeriales</taxon>
        <taxon>Apiosporaceae</taxon>
        <taxon>Apiospora</taxon>
    </lineage>
</organism>
<accession>A0ABR2I7R5</accession>
<evidence type="ECO:0000313" key="2">
    <source>
        <dbReference type="EMBL" id="KAK8859051.1"/>
    </source>
</evidence>
<proteinExistence type="predicted"/>
<feature type="signal peptide" evidence="1">
    <location>
        <begin position="1"/>
        <end position="23"/>
    </location>
</feature>
<sequence length="267" mass="29462">MYKPILSLPSLALLLVALRPTAAIHVNSVETTDSWSCDASRGIDVNFTPAPEHHQLLVRFPTIALTVMPPAHGNPGGYSNVGCSATVGFVDFSSQRRFAIANVTWRADGGISLAKGEVLYTLDAKVEYRIERFTGTYPIKYPIVKDLSTATMLDMDNIDPKLGDEGYQGVFEYTAQNPNRVWSDCKNGYSGNVTKMYFEMGGHTRGGGTSLPGWSMDLGLVWEDCHPTEEHGWGQTIINGWESCTYRTTNQTSNNLLPDVFRKSRKG</sequence>
<evidence type="ECO:0000313" key="3">
    <source>
        <dbReference type="Proteomes" id="UP001390339"/>
    </source>
</evidence>
<comment type="caution">
    <text evidence="2">The sequence shown here is derived from an EMBL/GenBank/DDBJ whole genome shotgun (WGS) entry which is preliminary data.</text>
</comment>
<feature type="chain" id="PRO_5046466775" evidence="1">
    <location>
        <begin position="24"/>
        <end position="267"/>
    </location>
</feature>
<reference evidence="2 3" key="1">
    <citation type="journal article" date="2024" name="IMA Fungus">
        <title>Apiospora arundinis, a panoply of carbohydrate-active enzymes and secondary metabolites.</title>
        <authorList>
            <person name="Sorensen T."/>
            <person name="Petersen C."/>
            <person name="Muurmann A.T."/>
            <person name="Christiansen J.V."/>
            <person name="Brundto M.L."/>
            <person name="Overgaard C.K."/>
            <person name="Boysen A.T."/>
            <person name="Wollenberg R.D."/>
            <person name="Larsen T.O."/>
            <person name="Sorensen J.L."/>
            <person name="Nielsen K.L."/>
            <person name="Sondergaard T.E."/>
        </authorList>
    </citation>
    <scope>NUCLEOTIDE SEQUENCE [LARGE SCALE GENOMIC DNA]</scope>
    <source>
        <strain evidence="2 3">AAU 773</strain>
    </source>
</reference>
<keyword evidence="3" id="KW-1185">Reference proteome</keyword>
<gene>
    <name evidence="2" type="ORF">PGQ11_009785</name>
</gene>
<protein>
    <submittedName>
        <fullName evidence="2">Cytochrome P450</fullName>
    </submittedName>
</protein>
<dbReference type="Proteomes" id="UP001390339">
    <property type="component" value="Unassembled WGS sequence"/>
</dbReference>